<dbReference type="EMBL" id="PFNL01000158">
    <property type="protein sequence ID" value="PIZ44915.1"/>
    <property type="molecule type" value="Genomic_DNA"/>
</dbReference>
<organism evidence="1 2">
    <name type="scientific">candidate division WWE3 bacterium CG_4_10_14_0_2_um_filter_41_14</name>
    <dbReference type="NCBI Taxonomy" id="1975072"/>
    <lineage>
        <taxon>Bacteria</taxon>
        <taxon>Katanobacteria</taxon>
    </lineage>
</organism>
<feature type="non-terminal residue" evidence="1">
    <location>
        <position position="113"/>
    </location>
</feature>
<accession>A0A2M7TG04</accession>
<gene>
    <name evidence="1" type="ORF">COY32_05870</name>
</gene>
<dbReference type="AlphaFoldDB" id="A0A2M7TG04"/>
<evidence type="ECO:0000313" key="1">
    <source>
        <dbReference type="EMBL" id="PIZ44915.1"/>
    </source>
</evidence>
<name>A0A2M7TG04_UNCKA</name>
<reference evidence="2" key="1">
    <citation type="submission" date="2017-09" db="EMBL/GenBank/DDBJ databases">
        <title>Depth-based differentiation of microbial function through sediment-hosted aquifers and enrichment of novel symbionts in the deep terrestrial subsurface.</title>
        <authorList>
            <person name="Probst A.J."/>
            <person name="Ladd B."/>
            <person name="Jarett J.K."/>
            <person name="Geller-Mcgrath D.E."/>
            <person name="Sieber C.M.K."/>
            <person name="Emerson J.B."/>
            <person name="Anantharaman K."/>
            <person name="Thomas B.C."/>
            <person name="Malmstrom R."/>
            <person name="Stieglmeier M."/>
            <person name="Klingl A."/>
            <person name="Woyke T."/>
            <person name="Ryan C.M."/>
            <person name="Banfield J.F."/>
        </authorList>
    </citation>
    <scope>NUCLEOTIDE SEQUENCE [LARGE SCALE GENOMIC DNA]</scope>
</reference>
<protein>
    <recommendedName>
        <fullName evidence="3">HAD family hydrolase</fullName>
    </recommendedName>
</protein>
<comment type="caution">
    <text evidence="1">The sequence shown here is derived from an EMBL/GenBank/DDBJ whole genome shotgun (WGS) entry which is preliminary data.</text>
</comment>
<sequence>MKTIIFDIDGTLTDLWTIERSVLISMLGTGSSMQIDKLKSSGTSNLYAIFNKCSLEKINKSTFTKKYNDTFMTLECKKQLPSPQKYPLVKWIKNNARKYTYVYATGGQKAETL</sequence>
<dbReference type="InterPro" id="IPR036412">
    <property type="entry name" value="HAD-like_sf"/>
</dbReference>
<proteinExistence type="predicted"/>
<dbReference type="SUPFAM" id="SSF56784">
    <property type="entry name" value="HAD-like"/>
    <property type="match status" value="1"/>
</dbReference>
<evidence type="ECO:0000313" key="2">
    <source>
        <dbReference type="Proteomes" id="UP000228920"/>
    </source>
</evidence>
<evidence type="ECO:0008006" key="3">
    <source>
        <dbReference type="Google" id="ProtNLM"/>
    </source>
</evidence>
<dbReference type="Proteomes" id="UP000228920">
    <property type="component" value="Unassembled WGS sequence"/>
</dbReference>